<evidence type="ECO:0000313" key="3">
    <source>
        <dbReference type="Proteomes" id="UP000694425"/>
    </source>
</evidence>
<evidence type="ECO:0000256" key="1">
    <source>
        <dbReference type="SAM" id="Phobius"/>
    </source>
</evidence>
<dbReference type="GeneTree" id="ENSGT00940000162244"/>
<keyword evidence="3" id="KW-1185">Reference proteome</keyword>
<accession>A0A8C7AU94</accession>
<dbReference type="Proteomes" id="UP000694425">
    <property type="component" value="Unplaced"/>
</dbReference>
<keyword evidence="1" id="KW-0812">Transmembrane</keyword>
<organism evidence="2 3">
    <name type="scientific">Neovison vison</name>
    <name type="common">American mink</name>
    <name type="synonym">Mustela vison</name>
    <dbReference type="NCBI Taxonomy" id="452646"/>
    <lineage>
        <taxon>Eukaryota</taxon>
        <taxon>Metazoa</taxon>
        <taxon>Chordata</taxon>
        <taxon>Craniata</taxon>
        <taxon>Vertebrata</taxon>
        <taxon>Euteleostomi</taxon>
        <taxon>Mammalia</taxon>
        <taxon>Eutheria</taxon>
        <taxon>Laurasiatheria</taxon>
        <taxon>Carnivora</taxon>
        <taxon>Caniformia</taxon>
        <taxon>Musteloidea</taxon>
        <taxon>Mustelidae</taxon>
        <taxon>Mustelinae</taxon>
        <taxon>Neogale</taxon>
    </lineage>
</organism>
<reference evidence="2" key="1">
    <citation type="submission" date="2025-08" db="UniProtKB">
        <authorList>
            <consortium name="Ensembl"/>
        </authorList>
    </citation>
    <scope>IDENTIFICATION</scope>
</reference>
<keyword evidence="1" id="KW-0472">Membrane</keyword>
<dbReference type="Ensembl" id="ENSNVIT00000013347.1">
    <property type="protein sequence ID" value="ENSNVIP00000011389.1"/>
    <property type="gene ID" value="ENSNVIG00000009027.1"/>
</dbReference>
<name>A0A8C7AU94_NEOVI</name>
<sequence length="179" mass="20958">MHMKQKSVYQQTQALLYKNFLQKWRMKRESLLEWALPILLGLYMGLFSHVRENMYFPELPPQDLGRADHVNNSVAIVYTPVSELTQEIMNKTAFALLKERTIIGVPNLKSMDKILLDNITGIAGIIFNDTFSYKLKFFQGYYIPFLKEDLFAGDFPYKHFSCFHKGSVRMGNRDVFERT</sequence>
<reference evidence="2" key="2">
    <citation type="submission" date="2025-09" db="UniProtKB">
        <authorList>
            <consortium name="Ensembl"/>
        </authorList>
    </citation>
    <scope>IDENTIFICATION</scope>
</reference>
<protein>
    <submittedName>
        <fullName evidence="2">Uncharacterized protein</fullName>
    </submittedName>
</protein>
<proteinExistence type="predicted"/>
<dbReference type="AlphaFoldDB" id="A0A8C7AU94"/>
<feature type="transmembrane region" description="Helical" evidence="1">
    <location>
        <begin position="31"/>
        <end position="50"/>
    </location>
</feature>
<keyword evidence="1" id="KW-1133">Transmembrane helix</keyword>
<evidence type="ECO:0000313" key="2">
    <source>
        <dbReference type="Ensembl" id="ENSNVIP00000011389.1"/>
    </source>
</evidence>